<comment type="caution">
    <text evidence="1">The sequence shown here is derived from an EMBL/GenBank/DDBJ whole genome shotgun (WGS) entry which is preliminary data.</text>
</comment>
<dbReference type="OrthoDB" id="380041at2759"/>
<evidence type="ECO:0000313" key="2">
    <source>
        <dbReference type="Proteomes" id="UP000195012"/>
    </source>
</evidence>
<organism evidence="1 2">
    <name type="scientific">Plasmodium knowlesi</name>
    <dbReference type="NCBI Taxonomy" id="5850"/>
    <lineage>
        <taxon>Eukaryota</taxon>
        <taxon>Sar</taxon>
        <taxon>Alveolata</taxon>
        <taxon>Apicomplexa</taxon>
        <taxon>Aconoidasida</taxon>
        <taxon>Haemosporida</taxon>
        <taxon>Plasmodiidae</taxon>
        <taxon>Plasmodium</taxon>
        <taxon>Plasmodium (Plasmodium)</taxon>
    </lineage>
</organism>
<reference evidence="1 2" key="1">
    <citation type="submission" date="2017-05" db="EMBL/GenBank/DDBJ databases">
        <title>PacBio assembly of a Plasmodium knowlesi genome sequence with Hi-C correction and manual annotation of the SICAvar gene family.</title>
        <authorList>
            <person name="Lapp S.A."/>
            <person name="Geraldo J.A."/>
            <person name="Chien J.-T."/>
            <person name="Ay F."/>
            <person name="Pakala S.B."/>
            <person name="Batugedara G."/>
            <person name="Humphrey J.C."/>
            <person name="Debarry J.D."/>
            <person name="Le Roch K.G."/>
            <person name="Galinski M.R."/>
            <person name="Kissinger J.C."/>
        </authorList>
    </citation>
    <scope>NUCLEOTIDE SEQUENCE [LARGE SCALE GENOMIC DNA]</scope>
    <source>
        <strain evidence="2">Malayan Strain Pk1 (A+)</strain>
    </source>
</reference>
<accession>A0A1Y3DMH2</accession>
<dbReference type="VEuPathDB" id="PlasmoDB:PKNOH_S100049700"/>
<dbReference type="VEuPathDB" id="PlasmoDB:PKA1H_080026600"/>
<dbReference type="EMBL" id="NETL01000024">
    <property type="protein sequence ID" value="OTN65754.1"/>
    <property type="molecule type" value="Genomic_DNA"/>
</dbReference>
<gene>
    <name evidence="1" type="ORF">PKNOH_S100049700</name>
</gene>
<proteinExistence type="predicted"/>
<sequence>MILTDRKKELEIGIYQKEVHEELQAAYEKDQFAKYANEEKFDTFICEGKKNNGGCVVVVEENHVKHWRDEKTNSGVVYKGMDAVRSFKKFAGKEINFQREDINDEQSILGMEKLKRLMVKEGKKNTCDDDNPWELPSGDDCGKNVFERIDQIRHAIAEVRHCIRRKIEMKNSKNVCSSGDDMTELFLSLTQLRENFGELTTLLGVFDSRFGKKGQLDGHRKGWGVTSGRKEKNGLGKRNNYILPDCKLDERVEETVHPEMYISLRQRNIYKMLEELQAKVEKYEWVLTEECSHQKDGGGDQGESVGHTLLCIAMFLNLCMNENMGKRILNYIYLQRIEIKKCKQYMLSLNKGRSVDIFCSHVESLTKGVPWNEDPTIFVDKLFRIDLTEENEQILTLYKRLLRSELGVDLMLREMETVNSTITRICQNLGGLTGEKMPLSSF</sequence>
<name>A0A1Y3DMH2_PLAKN</name>
<dbReference type="Proteomes" id="UP000195012">
    <property type="component" value="Unassembled WGS sequence"/>
</dbReference>
<dbReference type="VEuPathDB" id="PlasmoDB:PKNH_0821400"/>
<dbReference type="AlphaFoldDB" id="A0A1Y3DMH2"/>
<dbReference type="eggNOG" id="ENOG502QXZ9">
    <property type="taxonomic scope" value="Eukaryota"/>
</dbReference>
<dbReference type="OMA" id="LMLREME"/>
<protein>
    <submittedName>
        <fullName evidence="1">Uncharacterized protein</fullName>
    </submittedName>
</protein>
<evidence type="ECO:0000313" key="1">
    <source>
        <dbReference type="EMBL" id="OTN65754.1"/>
    </source>
</evidence>